<dbReference type="Proteomes" id="UP000034682">
    <property type="component" value="Unassembled WGS sequence"/>
</dbReference>
<dbReference type="EMBL" id="LCOK01000037">
    <property type="protein sequence ID" value="KKU75990.1"/>
    <property type="molecule type" value="Genomic_DNA"/>
</dbReference>
<dbReference type="Gene3D" id="2.40.10.350">
    <property type="entry name" value="Rod shape-determining protein MreC, domain 2"/>
    <property type="match status" value="1"/>
</dbReference>
<dbReference type="InterPro" id="IPR042177">
    <property type="entry name" value="Cell/Rod_1"/>
</dbReference>
<evidence type="ECO:0000259" key="1">
    <source>
        <dbReference type="Pfam" id="PF04085"/>
    </source>
</evidence>
<evidence type="ECO:0000313" key="3">
    <source>
        <dbReference type="Proteomes" id="UP000034682"/>
    </source>
</evidence>
<proteinExistence type="predicted"/>
<dbReference type="Gene3D" id="2.40.10.340">
    <property type="entry name" value="Rod shape-determining protein MreC, domain 1"/>
    <property type="match status" value="1"/>
</dbReference>
<accession>A0A0G1W114</accession>
<protein>
    <recommendedName>
        <fullName evidence="1">Rod shape-determining protein MreC beta-barrel core domain-containing protein</fullName>
    </recommendedName>
</protein>
<dbReference type="AlphaFoldDB" id="A0A0G1W114"/>
<gene>
    <name evidence="2" type="ORF">UY02_C0037G0009</name>
</gene>
<sequence>MRKQSVKVKYLLWGFFLFLTILAFFTRVLLPLETTFLDIINRLLLGYKQVTNNTAEFNTTNNGGRVIAKRSDEFQSVFTIDRGVPIGTKVLSGDVFVGVVIGGGSSSSKVQSIASPSSHTQGVFENSGIPSDFEGRGAGLLSTKIPRGITVAEGDTIVHDEGRKLIIGTVAEIIDILSDPFLTIIVQSPINITTLKNIEILTL</sequence>
<name>A0A0G1W114_9BACT</name>
<reference evidence="2 3" key="1">
    <citation type="journal article" date="2015" name="Nature">
        <title>rRNA introns, odd ribosomes, and small enigmatic genomes across a large radiation of phyla.</title>
        <authorList>
            <person name="Brown C.T."/>
            <person name="Hug L.A."/>
            <person name="Thomas B.C."/>
            <person name="Sharon I."/>
            <person name="Castelle C.J."/>
            <person name="Singh A."/>
            <person name="Wilkins M.J."/>
            <person name="Williams K.H."/>
            <person name="Banfield J.F."/>
        </authorList>
    </citation>
    <scope>NUCLEOTIDE SEQUENCE [LARGE SCALE GENOMIC DNA]</scope>
</reference>
<dbReference type="Pfam" id="PF04085">
    <property type="entry name" value="MreC"/>
    <property type="match status" value="1"/>
</dbReference>
<comment type="caution">
    <text evidence="2">The sequence shown here is derived from an EMBL/GenBank/DDBJ whole genome shotgun (WGS) entry which is preliminary data.</text>
</comment>
<evidence type="ECO:0000313" key="2">
    <source>
        <dbReference type="EMBL" id="KKU75990.1"/>
    </source>
</evidence>
<dbReference type="InterPro" id="IPR055342">
    <property type="entry name" value="MreC_beta-barrel_core"/>
</dbReference>
<dbReference type="InterPro" id="IPR042175">
    <property type="entry name" value="Cell/Rod_MreC_2"/>
</dbReference>
<feature type="domain" description="Rod shape-determining protein MreC beta-barrel core" evidence="1">
    <location>
        <begin position="66"/>
        <end position="201"/>
    </location>
</feature>
<organism evidence="2 3">
    <name type="scientific">Candidatus Giovannonibacteria bacterium GW2011_GWB1_47_6b</name>
    <dbReference type="NCBI Taxonomy" id="1618655"/>
    <lineage>
        <taxon>Bacteria</taxon>
        <taxon>Candidatus Giovannoniibacteriota</taxon>
    </lineage>
</organism>